<sequence length="262" mass="29414">DDHLSPTPEQSSEANENTKPQNVSNGKVSPVSSEAKKKKKRSAAQDGKGNHSEASSTKRSRKAKLTIAPDSELAYTNGAVVDAYKGFSAKYDEPVILVSYKEPLPSGFEKKQDEIVPIRLIARSDPQNRLCMMNWSSDYSALPNSLDIRWSDSREVVEVPGGAEWKIRRLQEELPEFCWKYCGTSSIAQYYFDMASREASMSKYEAGDSASLPVFYAIVPHFVSPFELSIQPRFLEKPRRNLVKQMAAEYCHTDIPGFSEDQ</sequence>
<keyword evidence="3" id="KW-1185">Reference proteome</keyword>
<proteinExistence type="predicted"/>
<feature type="non-terminal residue" evidence="2">
    <location>
        <position position="1"/>
    </location>
</feature>
<gene>
    <name evidence="2" type="ORF">GCK32_009406</name>
</gene>
<evidence type="ECO:0000313" key="2">
    <source>
        <dbReference type="EMBL" id="KAK5975636.1"/>
    </source>
</evidence>
<organism evidence="2 3">
    <name type="scientific">Trichostrongylus colubriformis</name>
    <name type="common">Black scour worm</name>
    <dbReference type="NCBI Taxonomy" id="6319"/>
    <lineage>
        <taxon>Eukaryota</taxon>
        <taxon>Metazoa</taxon>
        <taxon>Ecdysozoa</taxon>
        <taxon>Nematoda</taxon>
        <taxon>Chromadorea</taxon>
        <taxon>Rhabditida</taxon>
        <taxon>Rhabditina</taxon>
        <taxon>Rhabditomorpha</taxon>
        <taxon>Strongyloidea</taxon>
        <taxon>Trichostrongylidae</taxon>
        <taxon>Trichostrongylus</taxon>
    </lineage>
</organism>
<comment type="caution">
    <text evidence="2">The sequence shown here is derived from an EMBL/GenBank/DDBJ whole genome shotgun (WGS) entry which is preliminary data.</text>
</comment>
<protein>
    <submittedName>
        <fullName evidence="2">Uncharacterized protein</fullName>
    </submittedName>
</protein>
<feature type="compositionally biased region" description="Polar residues" evidence="1">
    <location>
        <begin position="7"/>
        <end position="32"/>
    </location>
</feature>
<accession>A0AAN8F9Q2</accession>
<reference evidence="2 3" key="1">
    <citation type="submission" date="2019-10" db="EMBL/GenBank/DDBJ databases">
        <title>Assembly and Annotation for the nematode Trichostrongylus colubriformis.</title>
        <authorList>
            <person name="Martin J."/>
        </authorList>
    </citation>
    <scope>NUCLEOTIDE SEQUENCE [LARGE SCALE GENOMIC DNA]</scope>
    <source>
        <strain evidence="2">G859</strain>
        <tissue evidence="2">Whole worm</tissue>
    </source>
</reference>
<name>A0AAN8F9Q2_TRICO</name>
<feature type="region of interest" description="Disordered" evidence="1">
    <location>
        <begin position="1"/>
        <end position="63"/>
    </location>
</feature>
<feature type="non-terminal residue" evidence="2">
    <location>
        <position position="262"/>
    </location>
</feature>
<dbReference type="EMBL" id="WIXE01012806">
    <property type="protein sequence ID" value="KAK5975636.1"/>
    <property type="molecule type" value="Genomic_DNA"/>
</dbReference>
<dbReference type="Proteomes" id="UP001331761">
    <property type="component" value="Unassembled WGS sequence"/>
</dbReference>
<evidence type="ECO:0000313" key="3">
    <source>
        <dbReference type="Proteomes" id="UP001331761"/>
    </source>
</evidence>
<dbReference type="AlphaFoldDB" id="A0AAN8F9Q2"/>
<evidence type="ECO:0000256" key="1">
    <source>
        <dbReference type="SAM" id="MobiDB-lite"/>
    </source>
</evidence>